<dbReference type="EnsemblProtists" id="EOD09377">
    <property type="protein sequence ID" value="EOD09377"/>
    <property type="gene ID" value="EMIHUDRAFT_350534"/>
</dbReference>
<evidence type="ECO:0000256" key="1">
    <source>
        <dbReference type="SAM" id="MobiDB-lite"/>
    </source>
</evidence>
<dbReference type="PaxDb" id="2903-EOD09377"/>
<feature type="region of interest" description="Disordered" evidence="1">
    <location>
        <begin position="26"/>
        <end position="63"/>
    </location>
</feature>
<dbReference type="KEGG" id="ehx:EMIHUDRAFT_350534"/>
<evidence type="ECO:0000313" key="2">
    <source>
        <dbReference type="EnsemblProtists" id="EOD09377"/>
    </source>
</evidence>
<proteinExistence type="predicted"/>
<feature type="compositionally biased region" description="Low complexity" evidence="1">
    <location>
        <begin position="26"/>
        <end position="51"/>
    </location>
</feature>
<dbReference type="HOGENOM" id="CLU_2377193_0_0_1"/>
<name>A0A0D3IDP2_EMIH1</name>
<evidence type="ECO:0008006" key="4">
    <source>
        <dbReference type="Google" id="ProtNLM"/>
    </source>
</evidence>
<keyword evidence="3" id="KW-1185">Reference proteome</keyword>
<reference evidence="3" key="1">
    <citation type="journal article" date="2013" name="Nature">
        <title>Pan genome of the phytoplankton Emiliania underpins its global distribution.</title>
        <authorList>
            <person name="Read B.A."/>
            <person name="Kegel J."/>
            <person name="Klute M.J."/>
            <person name="Kuo A."/>
            <person name="Lefebvre S.C."/>
            <person name="Maumus F."/>
            <person name="Mayer C."/>
            <person name="Miller J."/>
            <person name="Monier A."/>
            <person name="Salamov A."/>
            <person name="Young J."/>
            <person name="Aguilar M."/>
            <person name="Claverie J.M."/>
            <person name="Frickenhaus S."/>
            <person name="Gonzalez K."/>
            <person name="Herman E.K."/>
            <person name="Lin Y.C."/>
            <person name="Napier J."/>
            <person name="Ogata H."/>
            <person name="Sarno A.F."/>
            <person name="Shmutz J."/>
            <person name="Schroeder D."/>
            <person name="de Vargas C."/>
            <person name="Verret F."/>
            <person name="von Dassow P."/>
            <person name="Valentin K."/>
            <person name="Van de Peer Y."/>
            <person name="Wheeler G."/>
            <person name="Dacks J.B."/>
            <person name="Delwiche C.F."/>
            <person name="Dyhrman S.T."/>
            <person name="Glockner G."/>
            <person name="John U."/>
            <person name="Richards T."/>
            <person name="Worden A.Z."/>
            <person name="Zhang X."/>
            <person name="Grigoriev I.V."/>
            <person name="Allen A.E."/>
            <person name="Bidle K."/>
            <person name="Borodovsky M."/>
            <person name="Bowler C."/>
            <person name="Brownlee C."/>
            <person name="Cock J.M."/>
            <person name="Elias M."/>
            <person name="Gladyshev V.N."/>
            <person name="Groth M."/>
            <person name="Guda C."/>
            <person name="Hadaegh A."/>
            <person name="Iglesias-Rodriguez M.D."/>
            <person name="Jenkins J."/>
            <person name="Jones B.M."/>
            <person name="Lawson T."/>
            <person name="Leese F."/>
            <person name="Lindquist E."/>
            <person name="Lobanov A."/>
            <person name="Lomsadze A."/>
            <person name="Malik S.B."/>
            <person name="Marsh M.E."/>
            <person name="Mackinder L."/>
            <person name="Mock T."/>
            <person name="Mueller-Roeber B."/>
            <person name="Pagarete A."/>
            <person name="Parker M."/>
            <person name="Probert I."/>
            <person name="Quesneville H."/>
            <person name="Raines C."/>
            <person name="Rensing S.A."/>
            <person name="Riano-Pachon D.M."/>
            <person name="Richier S."/>
            <person name="Rokitta S."/>
            <person name="Shiraiwa Y."/>
            <person name="Soanes D.M."/>
            <person name="van der Giezen M."/>
            <person name="Wahlund T.M."/>
            <person name="Williams B."/>
            <person name="Wilson W."/>
            <person name="Wolfe G."/>
            <person name="Wurch L.L."/>
        </authorList>
    </citation>
    <scope>NUCLEOTIDE SEQUENCE</scope>
</reference>
<accession>A0A0D3IDP2</accession>
<dbReference type="AlphaFoldDB" id="A0A0D3IDP2"/>
<protein>
    <recommendedName>
        <fullName evidence="4">SHOCT domain-containing protein</fullName>
    </recommendedName>
</protein>
<dbReference type="Proteomes" id="UP000013827">
    <property type="component" value="Unassembled WGS sequence"/>
</dbReference>
<organism evidence="2 3">
    <name type="scientific">Emiliania huxleyi (strain CCMP1516)</name>
    <dbReference type="NCBI Taxonomy" id="280463"/>
    <lineage>
        <taxon>Eukaryota</taxon>
        <taxon>Haptista</taxon>
        <taxon>Haptophyta</taxon>
        <taxon>Prymnesiophyceae</taxon>
        <taxon>Isochrysidales</taxon>
        <taxon>Noelaerhabdaceae</taxon>
        <taxon>Emiliania</taxon>
    </lineage>
</organism>
<dbReference type="RefSeq" id="XP_005761806.1">
    <property type="nucleotide sequence ID" value="XM_005761749.1"/>
</dbReference>
<feature type="region of interest" description="Disordered" evidence="1">
    <location>
        <begin position="1"/>
        <end position="20"/>
    </location>
</feature>
<dbReference type="GeneID" id="17255816"/>
<evidence type="ECO:0000313" key="3">
    <source>
        <dbReference type="Proteomes" id="UP000013827"/>
    </source>
</evidence>
<reference evidence="2" key="2">
    <citation type="submission" date="2024-10" db="UniProtKB">
        <authorList>
            <consortium name="EnsemblProtists"/>
        </authorList>
    </citation>
    <scope>IDENTIFICATION</scope>
</reference>
<sequence>MFGAAGAAAAPTFGAGAATAPTFGAAGAAEQEPAAKQPRVEAAASSSSSSSMPVAERSDRSEIQERLRSLRQWHADGLVTDAVLEEKQREILRDL</sequence>